<dbReference type="Pfam" id="PF00046">
    <property type="entry name" value="Homeodomain"/>
    <property type="match status" value="1"/>
</dbReference>
<organism evidence="15 16">
    <name type="scientific">Castilleja foliolosa</name>
    <dbReference type="NCBI Taxonomy" id="1961234"/>
    <lineage>
        <taxon>Eukaryota</taxon>
        <taxon>Viridiplantae</taxon>
        <taxon>Streptophyta</taxon>
        <taxon>Embryophyta</taxon>
        <taxon>Tracheophyta</taxon>
        <taxon>Spermatophyta</taxon>
        <taxon>Magnoliopsida</taxon>
        <taxon>eudicotyledons</taxon>
        <taxon>Gunneridae</taxon>
        <taxon>Pentapetalae</taxon>
        <taxon>asterids</taxon>
        <taxon>lamiids</taxon>
        <taxon>Lamiales</taxon>
        <taxon>Orobanchaceae</taxon>
        <taxon>Pedicularideae</taxon>
        <taxon>Castillejinae</taxon>
        <taxon>Castilleja</taxon>
    </lineage>
</organism>
<keyword evidence="16" id="KW-1185">Reference proteome</keyword>
<dbReference type="GO" id="GO:0009908">
    <property type="term" value="P:flower development"/>
    <property type="evidence" value="ECO:0007669"/>
    <property type="project" value="UniProtKB-KW"/>
</dbReference>
<evidence type="ECO:0000313" key="16">
    <source>
        <dbReference type="Proteomes" id="UP001632038"/>
    </source>
</evidence>
<proteinExistence type="inferred from homology"/>
<comment type="caution">
    <text evidence="15">The sequence shown here is derived from an EMBL/GenBank/DDBJ whole genome shotgun (WGS) entry which is preliminary data.</text>
</comment>
<dbReference type="GO" id="GO:0005634">
    <property type="term" value="C:nucleus"/>
    <property type="evidence" value="ECO:0007669"/>
    <property type="project" value="UniProtKB-SubCell"/>
</dbReference>
<dbReference type="GO" id="GO:0003677">
    <property type="term" value="F:DNA binding"/>
    <property type="evidence" value="ECO:0007669"/>
    <property type="project" value="UniProtKB-UniRule"/>
</dbReference>
<dbReference type="PANTHER" id="PTHR45940:SF42">
    <property type="entry name" value="WUSCHEL-RELATED HOMEOBOX 3"/>
    <property type="match status" value="1"/>
</dbReference>
<feature type="DNA-binding region" description="Homeobox" evidence="12">
    <location>
        <begin position="5"/>
        <end position="69"/>
    </location>
</feature>
<dbReference type="InterPro" id="IPR044555">
    <property type="entry name" value="WUSCHEL-like"/>
</dbReference>
<dbReference type="AlphaFoldDB" id="A0ABD3C9F1"/>
<evidence type="ECO:0000256" key="10">
    <source>
        <dbReference type="ARBA" id="ARBA00024040"/>
    </source>
</evidence>
<keyword evidence="2" id="KW-0217">Developmental protein</keyword>
<comment type="similarity">
    <text evidence="10">Belongs to the WUS homeobox family.</text>
</comment>
<reference evidence="16" key="1">
    <citation type="journal article" date="2024" name="IScience">
        <title>Strigolactones Initiate the Formation of Haustorium-like Structures in Castilleja.</title>
        <authorList>
            <person name="Buerger M."/>
            <person name="Peterson D."/>
            <person name="Chory J."/>
        </authorList>
    </citation>
    <scope>NUCLEOTIDE SEQUENCE [LARGE SCALE GENOMIC DNA]</scope>
</reference>
<dbReference type="CDD" id="cd00086">
    <property type="entry name" value="homeodomain"/>
    <property type="match status" value="1"/>
</dbReference>
<evidence type="ECO:0000256" key="11">
    <source>
        <dbReference type="ARBA" id="ARBA00068485"/>
    </source>
</evidence>
<dbReference type="EMBL" id="JAVIJP010000048">
    <property type="protein sequence ID" value="KAL3625929.1"/>
    <property type="molecule type" value="Genomic_DNA"/>
</dbReference>
<dbReference type="GO" id="GO:0030154">
    <property type="term" value="P:cell differentiation"/>
    <property type="evidence" value="ECO:0007669"/>
    <property type="project" value="UniProtKB-KW"/>
</dbReference>
<feature type="domain" description="Homeobox" evidence="14">
    <location>
        <begin position="3"/>
        <end position="68"/>
    </location>
</feature>
<dbReference type="Proteomes" id="UP001632038">
    <property type="component" value="Unassembled WGS sequence"/>
</dbReference>
<dbReference type="GO" id="GO:0099402">
    <property type="term" value="P:plant organ development"/>
    <property type="evidence" value="ECO:0007669"/>
    <property type="project" value="UniProtKB-ARBA"/>
</dbReference>
<evidence type="ECO:0000259" key="14">
    <source>
        <dbReference type="PROSITE" id="PS50071"/>
    </source>
</evidence>
<dbReference type="Gene3D" id="1.10.10.60">
    <property type="entry name" value="Homeodomain-like"/>
    <property type="match status" value="1"/>
</dbReference>
<protein>
    <recommendedName>
        <fullName evidence="11">Protein WUSCHEL</fullName>
    </recommendedName>
</protein>
<evidence type="ECO:0000256" key="9">
    <source>
        <dbReference type="ARBA" id="ARBA00023242"/>
    </source>
</evidence>
<evidence type="ECO:0000256" key="5">
    <source>
        <dbReference type="ARBA" id="ARBA00023089"/>
    </source>
</evidence>
<evidence type="ECO:0000256" key="7">
    <source>
        <dbReference type="ARBA" id="ARBA00023155"/>
    </source>
</evidence>
<evidence type="ECO:0000256" key="12">
    <source>
        <dbReference type="PROSITE-ProRule" id="PRU00108"/>
    </source>
</evidence>
<evidence type="ECO:0000256" key="1">
    <source>
        <dbReference type="ARBA" id="ARBA00004123"/>
    </source>
</evidence>
<dbReference type="PANTHER" id="PTHR45940">
    <property type="entry name" value="WUSCHEL-RELATED HOMEOBOX 1-RELATED"/>
    <property type="match status" value="1"/>
</dbReference>
<evidence type="ECO:0000256" key="2">
    <source>
        <dbReference type="ARBA" id="ARBA00022473"/>
    </source>
</evidence>
<dbReference type="SMART" id="SM00389">
    <property type="entry name" value="HOX"/>
    <property type="match status" value="1"/>
</dbReference>
<evidence type="ECO:0000313" key="15">
    <source>
        <dbReference type="EMBL" id="KAL3625929.1"/>
    </source>
</evidence>
<name>A0ABD3C9F1_9LAMI</name>
<keyword evidence="8" id="KW-0804">Transcription</keyword>
<comment type="subcellular location">
    <subcellularLocation>
        <location evidence="1 12 13">Nucleus</location>
    </subcellularLocation>
</comment>
<keyword evidence="4" id="KW-0805">Transcription regulation</keyword>
<keyword evidence="6 12" id="KW-0238">DNA-binding</keyword>
<dbReference type="SUPFAM" id="SSF46689">
    <property type="entry name" value="Homeodomain-like"/>
    <property type="match status" value="1"/>
</dbReference>
<keyword evidence="9 12" id="KW-0539">Nucleus</keyword>
<evidence type="ECO:0000256" key="6">
    <source>
        <dbReference type="ARBA" id="ARBA00023125"/>
    </source>
</evidence>
<dbReference type="InterPro" id="IPR009057">
    <property type="entry name" value="Homeodomain-like_sf"/>
</dbReference>
<dbReference type="PROSITE" id="PS50071">
    <property type="entry name" value="HOMEOBOX_2"/>
    <property type="match status" value="1"/>
</dbReference>
<evidence type="ECO:0000256" key="13">
    <source>
        <dbReference type="RuleBase" id="RU000682"/>
    </source>
</evidence>
<evidence type="ECO:0000256" key="4">
    <source>
        <dbReference type="ARBA" id="ARBA00023015"/>
    </source>
</evidence>
<dbReference type="InterPro" id="IPR001356">
    <property type="entry name" value="HD"/>
</dbReference>
<gene>
    <name evidence="15" type="ORF">CASFOL_030458</name>
</gene>
<evidence type="ECO:0000256" key="8">
    <source>
        <dbReference type="ARBA" id="ARBA00023163"/>
    </source>
</evidence>
<keyword evidence="5" id="KW-0287">Flowering</keyword>
<keyword evidence="7 12" id="KW-0371">Homeobox</keyword>
<accession>A0ABD3C9F1</accession>
<keyword evidence="3" id="KW-0221">Differentiation</keyword>
<sequence>MCPASSNTRWCPTPEQVMILEELYRRGLKTPNAAQIQRITAHLSLYGKIQGKNVFYWFQNHKARDRQKLRKKLLLLAKQQPQTLHQPLHYFHHHHQLQPSPNYIFQPFPQTLFHAQGCTSNGVREVEAPPAAQGLMIPIPIPIPIRREEIGSYGHDSTKIIDVGPTMFPYCTRNKPLQTLQLFPLRSSSSPATDNNNNY</sequence>
<dbReference type="FunFam" id="1.10.10.60:FF:000118">
    <property type="entry name" value="WUSCHEL-related homeobox 11"/>
    <property type="match status" value="1"/>
</dbReference>
<evidence type="ECO:0000256" key="3">
    <source>
        <dbReference type="ARBA" id="ARBA00022782"/>
    </source>
</evidence>